<sequence length="281" mass="31331">MASHTDPSVSRLLTLSNTDVQLAVPEDDIAPILSSPPFVQISGLFNTRDLGLVPGSRIRPGLAFRSGSLEGIDEKGRQALFYTLGIKSIFDLRSPGEREKCPEPHIPGIESVWVPNAYNNTIDIRDFVEGGGERGYCKMYMDMMEVYAPTMKVVLQHVRDRPGEPFLFHCALGRDRTGILAGLLMSLAGADEQTVTLDYMLTRIGSEPVREILLERAKHDNNCESGLDVPAFYNLCSLRVSTWELFVSEVKAKYGGFEKYVTCRLEIAEDDLDQIKKNLRA</sequence>
<comment type="caution">
    <text evidence="1">The sequence shown here is derived from an EMBL/GenBank/DDBJ whole genome shotgun (WGS) entry which is preliminary data.</text>
</comment>
<organism evidence="1 2">
    <name type="scientific">Colletotrichum truncatum</name>
    <name type="common">Anthracnose fungus</name>
    <name type="synonym">Colletotrichum capsici</name>
    <dbReference type="NCBI Taxonomy" id="5467"/>
    <lineage>
        <taxon>Eukaryota</taxon>
        <taxon>Fungi</taxon>
        <taxon>Dikarya</taxon>
        <taxon>Ascomycota</taxon>
        <taxon>Pezizomycotina</taxon>
        <taxon>Sordariomycetes</taxon>
        <taxon>Hypocreomycetidae</taxon>
        <taxon>Glomerellales</taxon>
        <taxon>Glomerellaceae</taxon>
        <taxon>Colletotrichum</taxon>
        <taxon>Colletotrichum truncatum species complex</taxon>
    </lineage>
</organism>
<gene>
    <name evidence="1" type="ORF">CTRU02_200576</name>
</gene>
<evidence type="ECO:0000313" key="2">
    <source>
        <dbReference type="Proteomes" id="UP000805649"/>
    </source>
</evidence>
<accession>A0ACC3ZF87</accession>
<name>A0ACC3ZF87_COLTU</name>
<reference evidence="1 2" key="1">
    <citation type="journal article" date="2020" name="Phytopathology">
        <title>Genome Sequence Resources of Colletotrichum truncatum, C. plurivorum, C. musicola, and C. sojae: Four Species Pathogenic to Soybean (Glycine max).</title>
        <authorList>
            <person name="Rogerio F."/>
            <person name="Boufleur T.R."/>
            <person name="Ciampi-Guillardi M."/>
            <person name="Sukno S.A."/>
            <person name="Thon M.R."/>
            <person name="Massola Junior N.S."/>
            <person name="Baroncelli R."/>
        </authorList>
    </citation>
    <scope>NUCLEOTIDE SEQUENCE [LARGE SCALE GENOMIC DNA]</scope>
    <source>
        <strain evidence="1 2">CMES1059</strain>
    </source>
</reference>
<protein>
    <submittedName>
        <fullName evidence="1">Tyrosine phosphatase</fullName>
    </submittedName>
</protein>
<dbReference type="EMBL" id="VUJX02000001">
    <property type="protein sequence ID" value="KAL0942690.1"/>
    <property type="molecule type" value="Genomic_DNA"/>
</dbReference>
<keyword evidence="2" id="KW-1185">Reference proteome</keyword>
<dbReference type="Proteomes" id="UP000805649">
    <property type="component" value="Unassembled WGS sequence"/>
</dbReference>
<proteinExistence type="predicted"/>
<evidence type="ECO:0000313" key="1">
    <source>
        <dbReference type="EMBL" id="KAL0942690.1"/>
    </source>
</evidence>